<gene>
    <name evidence="1" type="ORF">QAD02_020691</name>
</gene>
<sequence>MMEALYDQQLDLQEKNWLAHKDSKAKGQAEMTKANAIVRERNLSFHYKTFCLNHNKIIANFGVDKGLDYFKLKIGDLVQESYMDNKAEFQEFLDSIADLGRSSIKTNATVARLCNQL</sequence>
<proteinExistence type="predicted"/>
<keyword evidence="2" id="KW-1185">Reference proteome</keyword>
<comment type="caution">
    <text evidence="1">The sequence shown here is derived from an EMBL/GenBank/DDBJ whole genome shotgun (WGS) entry which is preliminary data.</text>
</comment>
<reference evidence="1" key="1">
    <citation type="submission" date="2023-04" db="EMBL/GenBank/DDBJ databases">
        <title>A chromosome-level genome assembly of the parasitoid wasp Eretmocerus hayati.</title>
        <authorList>
            <person name="Zhong Y."/>
            <person name="Liu S."/>
            <person name="Liu Y."/>
        </authorList>
    </citation>
    <scope>NUCLEOTIDE SEQUENCE</scope>
    <source>
        <strain evidence="1">ZJU_SS_LIU_2023</strain>
    </source>
</reference>
<protein>
    <submittedName>
        <fullName evidence="1">Uncharacterized protein</fullName>
    </submittedName>
</protein>
<accession>A0ACC2PPD1</accession>
<dbReference type="EMBL" id="CM056741">
    <property type="protein sequence ID" value="KAJ8684898.1"/>
    <property type="molecule type" value="Genomic_DNA"/>
</dbReference>
<dbReference type="Proteomes" id="UP001239111">
    <property type="component" value="Chromosome 1"/>
</dbReference>
<evidence type="ECO:0000313" key="1">
    <source>
        <dbReference type="EMBL" id="KAJ8684898.1"/>
    </source>
</evidence>
<organism evidence="1 2">
    <name type="scientific">Eretmocerus hayati</name>
    <dbReference type="NCBI Taxonomy" id="131215"/>
    <lineage>
        <taxon>Eukaryota</taxon>
        <taxon>Metazoa</taxon>
        <taxon>Ecdysozoa</taxon>
        <taxon>Arthropoda</taxon>
        <taxon>Hexapoda</taxon>
        <taxon>Insecta</taxon>
        <taxon>Pterygota</taxon>
        <taxon>Neoptera</taxon>
        <taxon>Endopterygota</taxon>
        <taxon>Hymenoptera</taxon>
        <taxon>Apocrita</taxon>
        <taxon>Proctotrupomorpha</taxon>
        <taxon>Chalcidoidea</taxon>
        <taxon>Aphelinidae</taxon>
        <taxon>Aphelininae</taxon>
        <taxon>Eretmocerus</taxon>
    </lineage>
</organism>
<evidence type="ECO:0000313" key="2">
    <source>
        <dbReference type="Proteomes" id="UP001239111"/>
    </source>
</evidence>
<name>A0ACC2PPD1_9HYME</name>